<dbReference type="OrthoDB" id="3923199at2759"/>
<reference evidence="3 4" key="1">
    <citation type="submission" date="2017-05" db="EMBL/GenBank/DDBJ databases">
        <title>Draft genome sequence of Elsinoe australis.</title>
        <authorList>
            <person name="Cheng Q."/>
        </authorList>
    </citation>
    <scope>NUCLEOTIDE SEQUENCE [LARGE SCALE GENOMIC DNA]</scope>
    <source>
        <strain evidence="3 4">NL1</strain>
    </source>
</reference>
<evidence type="ECO:0000313" key="4">
    <source>
        <dbReference type="Proteomes" id="UP000243723"/>
    </source>
</evidence>
<accession>A0A2P7Z7N6</accession>
<feature type="compositionally biased region" description="Low complexity" evidence="1">
    <location>
        <begin position="83"/>
        <end position="105"/>
    </location>
</feature>
<feature type="compositionally biased region" description="Polar residues" evidence="1">
    <location>
        <begin position="14"/>
        <end position="25"/>
    </location>
</feature>
<keyword evidence="2" id="KW-0472">Membrane</keyword>
<name>A0A2P7Z7N6_9PEZI</name>
<evidence type="ECO:0008006" key="5">
    <source>
        <dbReference type="Google" id="ProtNLM"/>
    </source>
</evidence>
<evidence type="ECO:0000256" key="2">
    <source>
        <dbReference type="SAM" id="Phobius"/>
    </source>
</evidence>
<feature type="region of interest" description="Disordered" evidence="1">
    <location>
        <begin position="1"/>
        <end position="44"/>
    </location>
</feature>
<dbReference type="EMBL" id="NHZQ01000289">
    <property type="protein sequence ID" value="PSK44221.1"/>
    <property type="molecule type" value="Genomic_DNA"/>
</dbReference>
<keyword evidence="2" id="KW-1133">Transmembrane helix</keyword>
<feature type="transmembrane region" description="Helical" evidence="2">
    <location>
        <begin position="54"/>
        <end position="79"/>
    </location>
</feature>
<feature type="region of interest" description="Disordered" evidence="1">
    <location>
        <begin position="82"/>
        <end position="109"/>
    </location>
</feature>
<gene>
    <name evidence="3" type="ORF">B9Z65_201</name>
</gene>
<dbReference type="Gene3D" id="2.120.10.70">
    <property type="entry name" value="Fucose-specific lectin"/>
    <property type="match status" value="1"/>
</dbReference>
<keyword evidence="2" id="KW-0812">Transmembrane</keyword>
<sequence length="439" mass="46747">MDSTNTHYPVPQGPANQSAFYSPDTTVDLPSPNEKPVSGVDHAPRRTCGLQRKWLVALIGLAIIIVLGVGLGVGLGLGLKNGTSSENPSTPTPSSSSPTSSARPSADVRPVVVLPNTAMTATLRGDGAGMLLYYQQPDGRVMENFFPNSTLTAAHLNSSSLVPTESNVINTTGIASVSTLAAMSYMKGADVWRTLFYIDTNGTVRVTNSTGLNRPWGTTDTLYSGRFQAKSSAMTACYLDPSGPSLFYGEGGKYDWYVNALDKYTGTGQYEYGASIFNVTSSAGFACSAPASKSGLIRQELFMRNDSTSSLEHWWNTADDWESVNEPNALNSAFLEMDADSPMAAATSPDLKSTFVFYRGQTDGGVRQAVLQQNTGSTETPMTFTSWDTDVEPRSRIAAVWLDNGNEGPVVLMEASPGRIGAAVVNARAEVMALATLSM</sequence>
<organism evidence="3 4">
    <name type="scientific">Elsinoe australis</name>
    <dbReference type="NCBI Taxonomy" id="40998"/>
    <lineage>
        <taxon>Eukaryota</taxon>
        <taxon>Fungi</taxon>
        <taxon>Dikarya</taxon>
        <taxon>Ascomycota</taxon>
        <taxon>Pezizomycotina</taxon>
        <taxon>Dothideomycetes</taxon>
        <taxon>Dothideomycetidae</taxon>
        <taxon>Myriangiales</taxon>
        <taxon>Elsinoaceae</taxon>
        <taxon>Elsinoe</taxon>
    </lineage>
</organism>
<comment type="caution">
    <text evidence="3">The sequence shown here is derived from an EMBL/GenBank/DDBJ whole genome shotgun (WGS) entry which is preliminary data.</text>
</comment>
<protein>
    <recommendedName>
        <fullName evidence="5">Fucose-specific lectin</fullName>
    </recommendedName>
</protein>
<dbReference type="SUPFAM" id="SSF89372">
    <property type="entry name" value="Fucose-specific lectin"/>
    <property type="match status" value="1"/>
</dbReference>
<evidence type="ECO:0000313" key="3">
    <source>
        <dbReference type="EMBL" id="PSK44221.1"/>
    </source>
</evidence>
<proteinExistence type="predicted"/>
<evidence type="ECO:0000256" key="1">
    <source>
        <dbReference type="SAM" id="MobiDB-lite"/>
    </source>
</evidence>
<keyword evidence="4" id="KW-1185">Reference proteome</keyword>
<dbReference type="AlphaFoldDB" id="A0A2P7Z7N6"/>
<dbReference type="Proteomes" id="UP000243723">
    <property type="component" value="Unassembled WGS sequence"/>
</dbReference>